<evidence type="ECO:0000313" key="2">
    <source>
        <dbReference type="Proteomes" id="UP000887574"/>
    </source>
</evidence>
<keyword evidence="1" id="KW-1133">Transmembrane helix</keyword>
<sequence>MSSVFTRLIATCSAFLFVLAWHGFNSSNYFFWVSLNTLGVSLEYFGYNIISQTKCWHVIKHNLGPINSWRVEALAQLVIVVPGLFGMFFFLGGEGVGADMFMGIFWQGISQLVQPWKLDWGCSGCMLLQMLVICYCSNNVCMLLEQKLNPCKTRSKKDNVKSATKVAEKRK</sequence>
<feature type="transmembrane region" description="Helical" evidence="1">
    <location>
        <begin position="71"/>
        <end position="92"/>
    </location>
</feature>
<evidence type="ECO:0000256" key="1">
    <source>
        <dbReference type="SAM" id="Phobius"/>
    </source>
</evidence>
<keyword evidence="2" id="KW-1185">Reference proteome</keyword>
<feature type="transmembrane region" description="Helical" evidence="1">
    <location>
        <begin position="30"/>
        <end position="50"/>
    </location>
</feature>
<accession>A0A915ER10</accession>
<reference evidence="3" key="1">
    <citation type="submission" date="2022-11" db="UniProtKB">
        <authorList>
            <consortium name="WormBaseParasite"/>
        </authorList>
    </citation>
    <scope>IDENTIFICATION</scope>
</reference>
<name>A0A915ER10_9BILA</name>
<dbReference type="AlphaFoldDB" id="A0A915ER10"/>
<proteinExistence type="predicted"/>
<organism evidence="2 3">
    <name type="scientific">Ditylenchus dipsaci</name>
    <dbReference type="NCBI Taxonomy" id="166011"/>
    <lineage>
        <taxon>Eukaryota</taxon>
        <taxon>Metazoa</taxon>
        <taxon>Ecdysozoa</taxon>
        <taxon>Nematoda</taxon>
        <taxon>Chromadorea</taxon>
        <taxon>Rhabditida</taxon>
        <taxon>Tylenchina</taxon>
        <taxon>Tylenchomorpha</taxon>
        <taxon>Sphaerularioidea</taxon>
        <taxon>Anguinidae</taxon>
        <taxon>Anguininae</taxon>
        <taxon>Ditylenchus</taxon>
    </lineage>
</organism>
<dbReference type="WBParaSite" id="jg8433">
    <property type="protein sequence ID" value="jg8433"/>
    <property type="gene ID" value="jg8433"/>
</dbReference>
<protein>
    <submittedName>
        <fullName evidence="3">Uncharacterized protein</fullName>
    </submittedName>
</protein>
<dbReference type="Proteomes" id="UP000887574">
    <property type="component" value="Unplaced"/>
</dbReference>
<keyword evidence="1" id="KW-0812">Transmembrane</keyword>
<evidence type="ECO:0000313" key="3">
    <source>
        <dbReference type="WBParaSite" id="jg8433"/>
    </source>
</evidence>
<keyword evidence="1" id="KW-0472">Membrane</keyword>